<sequence length="243" mass="27110">MQIADSPLARKLGSFVLLTDTELETLEALHRRRRRFVAGKDLVHQGQSDQSAYVLAKGWACSYKMLPGGTRQIVDFQIPGDFFGLRSILFRTSDHNVEPVTKIEASEILATDLLDAFQRAPRLATAVLWAASRDEAMVVEHLVSIGRRNGEERMAHFLLEMSARLMLVGQGDRTGFDCPLSQYLLADALGLSAVHVNRVLRTLRHDGLVTFQRGRVTFHNIDALAELAGFDATYLDHDGPLLR</sequence>
<dbReference type="SUPFAM" id="SSF51206">
    <property type="entry name" value="cAMP-binding domain-like"/>
    <property type="match status" value="1"/>
</dbReference>
<evidence type="ECO:0000256" key="3">
    <source>
        <dbReference type="ARBA" id="ARBA00023163"/>
    </source>
</evidence>
<evidence type="ECO:0000256" key="2">
    <source>
        <dbReference type="ARBA" id="ARBA00023125"/>
    </source>
</evidence>
<dbReference type="InterPro" id="IPR014710">
    <property type="entry name" value="RmlC-like_jellyroll"/>
</dbReference>
<dbReference type="Gene3D" id="1.10.10.10">
    <property type="entry name" value="Winged helix-like DNA-binding domain superfamily/Winged helix DNA-binding domain"/>
    <property type="match status" value="1"/>
</dbReference>
<dbReference type="InterPro" id="IPR036388">
    <property type="entry name" value="WH-like_DNA-bd_sf"/>
</dbReference>
<proteinExistence type="predicted"/>
<dbReference type="GO" id="GO:0003677">
    <property type="term" value="F:DNA binding"/>
    <property type="evidence" value="ECO:0007669"/>
    <property type="project" value="UniProtKB-KW"/>
</dbReference>
<organism evidence="6 7">
    <name type="scientific">Oceanibaculum pacificum</name>
    <dbReference type="NCBI Taxonomy" id="580166"/>
    <lineage>
        <taxon>Bacteria</taxon>
        <taxon>Pseudomonadati</taxon>
        <taxon>Pseudomonadota</taxon>
        <taxon>Alphaproteobacteria</taxon>
        <taxon>Rhodospirillales</taxon>
        <taxon>Oceanibaculaceae</taxon>
        <taxon>Oceanibaculum</taxon>
    </lineage>
</organism>
<evidence type="ECO:0000313" key="6">
    <source>
        <dbReference type="EMBL" id="KZD08767.1"/>
    </source>
</evidence>
<feature type="domain" description="Cyclic nucleotide-binding" evidence="4">
    <location>
        <begin position="24"/>
        <end position="112"/>
    </location>
</feature>
<dbReference type="Pfam" id="PF13545">
    <property type="entry name" value="HTH_Crp_2"/>
    <property type="match status" value="1"/>
</dbReference>
<keyword evidence="2" id="KW-0238">DNA-binding</keyword>
<dbReference type="EMBL" id="LPXN01000103">
    <property type="protein sequence ID" value="KZD08767.1"/>
    <property type="molecule type" value="Genomic_DNA"/>
</dbReference>
<dbReference type="Proteomes" id="UP000076400">
    <property type="component" value="Unassembled WGS sequence"/>
</dbReference>
<accession>A0A154W5K8</accession>
<keyword evidence="1" id="KW-0805">Transcription regulation</keyword>
<dbReference type="PROSITE" id="PS50042">
    <property type="entry name" value="CNMP_BINDING_3"/>
    <property type="match status" value="1"/>
</dbReference>
<evidence type="ECO:0000259" key="5">
    <source>
        <dbReference type="PROSITE" id="PS51063"/>
    </source>
</evidence>
<evidence type="ECO:0000256" key="1">
    <source>
        <dbReference type="ARBA" id="ARBA00023015"/>
    </source>
</evidence>
<dbReference type="AlphaFoldDB" id="A0A154W5K8"/>
<dbReference type="CDD" id="cd00038">
    <property type="entry name" value="CAP_ED"/>
    <property type="match status" value="1"/>
</dbReference>
<dbReference type="Pfam" id="PF00027">
    <property type="entry name" value="cNMP_binding"/>
    <property type="match status" value="1"/>
</dbReference>
<dbReference type="PROSITE" id="PS51063">
    <property type="entry name" value="HTH_CRP_2"/>
    <property type="match status" value="1"/>
</dbReference>
<dbReference type="Gene3D" id="2.60.120.10">
    <property type="entry name" value="Jelly Rolls"/>
    <property type="match status" value="1"/>
</dbReference>
<dbReference type="InterPro" id="IPR036390">
    <property type="entry name" value="WH_DNA-bd_sf"/>
</dbReference>
<comment type="caution">
    <text evidence="6">The sequence shown here is derived from an EMBL/GenBank/DDBJ whole genome shotgun (WGS) entry which is preliminary data.</text>
</comment>
<dbReference type="SUPFAM" id="SSF46785">
    <property type="entry name" value="Winged helix' DNA-binding domain"/>
    <property type="match status" value="1"/>
</dbReference>
<dbReference type="SMART" id="SM00100">
    <property type="entry name" value="cNMP"/>
    <property type="match status" value="1"/>
</dbReference>
<evidence type="ECO:0000313" key="7">
    <source>
        <dbReference type="Proteomes" id="UP000076400"/>
    </source>
</evidence>
<dbReference type="InterPro" id="IPR000595">
    <property type="entry name" value="cNMP-bd_dom"/>
</dbReference>
<evidence type="ECO:0000259" key="4">
    <source>
        <dbReference type="PROSITE" id="PS50042"/>
    </source>
</evidence>
<dbReference type="STRING" id="580166.AUP43_08355"/>
<dbReference type="RefSeq" id="WP_067555480.1">
    <property type="nucleotide sequence ID" value="NZ_LPXN01000103.1"/>
</dbReference>
<dbReference type="SMART" id="SM00419">
    <property type="entry name" value="HTH_CRP"/>
    <property type="match status" value="1"/>
</dbReference>
<gene>
    <name evidence="6" type="ORF">AUP43_08355</name>
</gene>
<protein>
    <submittedName>
        <fullName evidence="6">Crp/Fnr family transcriptional regulator</fullName>
    </submittedName>
</protein>
<keyword evidence="3" id="KW-0804">Transcription</keyword>
<dbReference type="InterPro" id="IPR012318">
    <property type="entry name" value="HTH_CRP"/>
</dbReference>
<dbReference type="OrthoDB" id="7584044at2"/>
<reference evidence="6 7" key="1">
    <citation type="submission" date="2015-12" db="EMBL/GenBank/DDBJ databases">
        <title>Genome sequence of Oceanibaculum pacificum MCCC 1A02656.</title>
        <authorList>
            <person name="Lu L."/>
            <person name="Lai Q."/>
            <person name="Shao Z."/>
            <person name="Qian P."/>
        </authorList>
    </citation>
    <scope>NUCLEOTIDE SEQUENCE [LARGE SCALE GENOMIC DNA]</scope>
    <source>
        <strain evidence="6 7">MCCC 1A02656</strain>
    </source>
</reference>
<feature type="domain" description="HTH crp-type" evidence="5">
    <location>
        <begin position="148"/>
        <end position="222"/>
    </location>
</feature>
<name>A0A154W5K8_9PROT</name>
<keyword evidence="7" id="KW-1185">Reference proteome</keyword>
<dbReference type="InterPro" id="IPR018490">
    <property type="entry name" value="cNMP-bd_dom_sf"/>
</dbReference>
<dbReference type="GO" id="GO:0006355">
    <property type="term" value="P:regulation of DNA-templated transcription"/>
    <property type="evidence" value="ECO:0007669"/>
    <property type="project" value="InterPro"/>
</dbReference>